<comment type="caution">
    <text evidence="2">The sequence shown here is derived from an EMBL/GenBank/DDBJ whole genome shotgun (WGS) entry which is preliminary data.</text>
</comment>
<evidence type="ECO:0000313" key="3">
    <source>
        <dbReference type="Proteomes" id="UP000048965"/>
    </source>
</evidence>
<dbReference type="InterPro" id="IPR011528">
    <property type="entry name" value="NERD"/>
</dbReference>
<reference evidence="2 3" key="2">
    <citation type="journal article" date="2015" name="Stand. Genomic Sci.">
        <title>Draft genome sequence of marine-derived Streptomyces sp. TP-A0598, a producer of anti-MRSA antibiotic lydicamycins.</title>
        <authorList>
            <person name="Komaki H."/>
            <person name="Ichikawa N."/>
            <person name="Hosoyama A."/>
            <person name="Fujita N."/>
            <person name="Igarashi Y."/>
        </authorList>
    </citation>
    <scope>NUCLEOTIDE SEQUENCE [LARGE SCALE GENOMIC DNA]</scope>
    <source>
        <strain evidence="2 3">NBRC 110027</strain>
    </source>
</reference>
<dbReference type="EMBL" id="BBNO01000004">
    <property type="protein sequence ID" value="GAO08973.1"/>
    <property type="molecule type" value="Genomic_DNA"/>
</dbReference>
<evidence type="ECO:0000313" key="2">
    <source>
        <dbReference type="EMBL" id="GAO08973.1"/>
    </source>
</evidence>
<keyword evidence="3" id="KW-1185">Reference proteome</keyword>
<dbReference type="SUPFAM" id="SSF52540">
    <property type="entry name" value="P-loop containing nucleoside triphosphate hydrolases"/>
    <property type="match status" value="1"/>
</dbReference>
<evidence type="ECO:0000259" key="1">
    <source>
        <dbReference type="Pfam" id="PF08378"/>
    </source>
</evidence>
<dbReference type="InterPro" id="IPR027417">
    <property type="entry name" value="P-loop_NTPase"/>
</dbReference>
<protein>
    <recommendedName>
        <fullName evidence="1">NERD domain-containing protein</fullName>
    </recommendedName>
</protein>
<feature type="domain" description="NERD" evidence="1">
    <location>
        <begin position="14"/>
        <end position="111"/>
    </location>
</feature>
<proteinExistence type="predicted"/>
<name>A0A0P4R7M4_9ACTN</name>
<dbReference type="Gene3D" id="3.40.50.300">
    <property type="entry name" value="P-loop containing nucleotide triphosphate hydrolases"/>
    <property type="match status" value="2"/>
</dbReference>
<reference evidence="3" key="1">
    <citation type="submission" date="2014-09" db="EMBL/GenBank/DDBJ databases">
        <title>Whole genome shotgun sequence of Streptomyces sp. NBRC 110027.</title>
        <authorList>
            <person name="Komaki H."/>
            <person name="Ichikawa N."/>
            <person name="Katano-Makiyama Y."/>
            <person name="Hosoyama A."/>
            <person name="Hashimoto M."/>
            <person name="Uohara A."/>
            <person name="Kitahashi Y."/>
            <person name="Ohji S."/>
            <person name="Kimura A."/>
            <person name="Yamazoe A."/>
            <person name="Igarashi Y."/>
            <person name="Fujita N."/>
        </authorList>
    </citation>
    <scope>NUCLEOTIDE SEQUENCE [LARGE SCALE GENOMIC DNA]</scope>
    <source>
        <strain evidence="3">NBRC 110027</strain>
    </source>
</reference>
<organism evidence="2 3">
    <name type="scientific">Streptomyces lydicamycinicus</name>
    <dbReference type="NCBI Taxonomy" id="1546107"/>
    <lineage>
        <taxon>Bacteria</taxon>
        <taxon>Bacillati</taxon>
        <taxon>Actinomycetota</taxon>
        <taxon>Actinomycetes</taxon>
        <taxon>Kitasatosporales</taxon>
        <taxon>Streptomycetaceae</taxon>
        <taxon>Streptomyces</taxon>
    </lineage>
</organism>
<accession>A0A0P4R7M4</accession>
<sequence length="538" mass="60101">MRIIPSEISSSTRSQAERSVFAALKAIPDDESVALHTVHLPKHHKKRLGEIDFIVITPDLLLFIEVKGGRVHHKDGRWFYGPVGREVGPKESPWEQANGGMHEFERELGALVGNLRHHGVPSGYLVITPDVNIQRMTQFEPQQYLGRDAYAGGRGLAQGIERAIRFWLPRNSWARTPIPAPLRKKMLEAVRPDFDLVPNLQSRLTHLEVAFERLTGEQLDRLDELESTPRLIWTGGAGTGKTFLAAEAARRKSAIGTVLFTCASVTLATHMGRILTDEAITVLPFDRLDEVRGRTFDHLIVDEAQDLMNFASLDTLEKLVDGGLAEGRWLFMLDQNNQVLAPEAYDPGAWEYLHPLGFPYGPLKRNCRNTVQIVKQVHFHTGANLGVASAGEGEPVRFTEVRSAQEEATALDAYVNELVRQDVSPKDVTLLSVAGDWQTSSARLSQRASRIERFADVVGTDRTKHRLTWSSVADFKGHENNVVCLIDLEPEHLEGRLDAIYVAWTRARAQLWVACRPGTRQVLKDLGVAVLKREGRLG</sequence>
<dbReference type="OrthoDB" id="4509614at2"/>
<dbReference type="AlphaFoldDB" id="A0A0P4R7M4"/>
<dbReference type="Proteomes" id="UP000048965">
    <property type="component" value="Unassembled WGS sequence"/>
</dbReference>
<dbReference type="Pfam" id="PF08378">
    <property type="entry name" value="NERD"/>
    <property type="match status" value="1"/>
</dbReference>
<gene>
    <name evidence="2" type="ORF">TPA0598_04_06090</name>
</gene>
<dbReference type="RefSeq" id="WP_042154878.1">
    <property type="nucleotide sequence ID" value="NZ_BBNO01000004.1"/>
</dbReference>